<dbReference type="Pfam" id="PF01638">
    <property type="entry name" value="HxlR"/>
    <property type="match status" value="1"/>
</dbReference>
<organism evidence="2 3">
    <name type="scientific">Spirosoma foliorum</name>
    <dbReference type="NCBI Taxonomy" id="2710596"/>
    <lineage>
        <taxon>Bacteria</taxon>
        <taxon>Pseudomonadati</taxon>
        <taxon>Bacteroidota</taxon>
        <taxon>Cytophagia</taxon>
        <taxon>Cytophagales</taxon>
        <taxon>Cytophagaceae</taxon>
        <taxon>Spirosoma</taxon>
    </lineage>
</organism>
<dbReference type="InterPro" id="IPR002577">
    <property type="entry name" value="HTH_HxlR"/>
</dbReference>
<reference evidence="2 3" key="1">
    <citation type="submission" date="2020-07" db="EMBL/GenBank/DDBJ databases">
        <title>Spirosoma foliorum sp. nov., isolated from the leaves on the Nejang mountain Korea, Republic of.</title>
        <authorList>
            <person name="Ho H."/>
            <person name="Lee Y.-J."/>
            <person name="Nurcahyanto D.-A."/>
            <person name="Kim S.-G."/>
        </authorList>
    </citation>
    <scope>NUCLEOTIDE SEQUENCE [LARGE SCALE GENOMIC DNA]</scope>
    <source>
        <strain evidence="2 3">PL0136</strain>
    </source>
</reference>
<dbReference type="InterPro" id="IPR036388">
    <property type="entry name" value="WH-like_DNA-bd_sf"/>
</dbReference>
<name>A0A7G5GVV3_9BACT</name>
<dbReference type="InterPro" id="IPR036390">
    <property type="entry name" value="WH_DNA-bd_sf"/>
</dbReference>
<dbReference type="SUPFAM" id="SSF46785">
    <property type="entry name" value="Winged helix' DNA-binding domain"/>
    <property type="match status" value="1"/>
</dbReference>
<protein>
    <submittedName>
        <fullName evidence="2">Winged helix-turn-helix transcriptional regulator</fullName>
    </submittedName>
</protein>
<keyword evidence="3" id="KW-1185">Reference proteome</keyword>
<feature type="domain" description="HTH hxlR-type" evidence="1">
    <location>
        <begin position="1"/>
        <end position="55"/>
    </location>
</feature>
<dbReference type="Proteomes" id="UP000515369">
    <property type="component" value="Chromosome"/>
</dbReference>
<evidence type="ECO:0000259" key="1">
    <source>
        <dbReference type="PROSITE" id="PS51118"/>
    </source>
</evidence>
<dbReference type="KEGG" id="sfol:H3H32_34795"/>
<evidence type="ECO:0000313" key="2">
    <source>
        <dbReference type="EMBL" id="QMW02995.1"/>
    </source>
</evidence>
<dbReference type="PROSITE" id="PS51118">
    <property type="entry name" value="HTH_HXLR"/>
    <property type="match status" value="1"/>
</dbReference>
<dbReference type="RefSeq" id="WP_182460284.1">
    <property type="nucleotide sequence ID" value="NZ_CP059732.1"/>
</dbReference>
<dbReference type="AlphaFoldDB" id="A0A7G5GVV3"/>
<accession>A0A7G5GVV3</accession>
<sequence>MMILKLLEADGLIQRIVDPQGPPKVEYEVTELASSLKEILYLINEGGEEKLANSQSGSAPFGWALN</sequence>
<evidence type="ECO:0000313" key="3">
    <source>
        <dbReference type="Proteomes" id="UP000515369"/>
    </source>
</evidence>
<dbReference type="Gene3D" id="1.10.10.10">
    <property type="entry name" value="Winged helix-like DNA-binding domain superfamily/Winged helix DNA-binding domain"/>
    <property type="match status" value="1"/>
</dbReference>
<gene>
    <name evidence="2" type="ORF">H3H32_34795</name>
</gene>
<proteinExistence type="predicted"/>
<dbReference type="EMBL" id="CP059732">
    <property type="protein sequence ID" value="QMW02995.1"/>
    <property type="molecule type" value="Genomic_DNA"/>
</dbReference>